<comment type="caution">
    <text evidence="1">The sequence shown here is derived from an EMBL/GenBank/DDBJ whole genome shotgun (WGS) entry which is preliminary data.</text>
</comment>
<reference evidence="1 2" key="1">
    <citation type="submission" date="2020-08" db="EMBL/GenBank/DDBJ databases">
        <title>Bridging the membrane lipid divide: bacteria of the FCB group superphylum have the potential to synthesize archaeal ether lipids.</title>
        <authorList>
            <person name="Villanueva L."/>
            <person name="Von Meijenfeldt F.A.B."/>
            <person name="Westbye A.B."/>
            <person name="Yadav S."/>
            <person name="Hopmans E.C."/>
            <person name="Dutilh B.E."/>
            <person name="Sinninghe Damste J.S."/>
        </authorList>
    </citation>
    <scope>NUCLEOTIDE SEQUENCE [LARGE SCALE GENOMIC DNA]</scope>
    <source>
        <strain evidence="1">NIOZ-UU81</strain>
    </source>
</reference>
<name>A0A8J6N8D5_9BACT</name>
<evidence type="ECO:0000313" key="2">
    <source>
        <dbReference type="Proteomes" id="UP000599024"/>
    </source>
</evidence>
<dbReference type="Proteomes" id="UP000599024">
    <property type="component" value="Unassembled WGS sequence"/>
</dbReference>
<sequence>MSELIKIVVVDVVGQVMFADSRLEHGGADMAGGVKVAGGRGTGTTR</sequence>
<proteinExistence type="predicted"/>
<protein>
    <submittedName>
        <fullName evidence="1">Uncharacterized protein</fullName>
    </submittedName>
</protein>
<dbReference type="AlphaFoldDB" id="A0A8J6N8D5"/>
<organism evidence="1 2">
    <name type="scientific">Candidatus Desulfatifera sulfidica</name>
    <dbReference type="NCBI Taxonomy" id="2841691"/>
    <lineage>
        <taxon>Bacteria</taxon>
        <taxon>Pseudomonadati</taxon>
        <taxon>Thermodesulfobacteriota</taxon>
        <taxon>Desulfobulbia</taxon>
        <taxon>Desulfobulbales</taxon>
        <taxon>Desulfobulbaceae</taxon>
        <taxon>Candidatus Desulfatifera</taxon>
    </lineage>
</organism>
<dbReference type="EMBL" id="JACNLK010000051">
    <property type="protein sequence ID" value="MBC8208742.1"/>
    <property type="molecule type" value="Genomic_DNA"/>
</dbReference>
<accession>A0A8J6N8D5</accession>
<gene>
    <name evidence="1" type="ORF">H8E79_06210</name>
</gene>
<evidence type="ECO:0000313" key="1">
    <source>
        <dbReference type="EMBL" id="MBC8208742.1"/>
    </source>
</evidence>